<keyword evidence="4" id="KW-0863">Zinc-finger</keyword>
<sequence>MRFLVKFEGKRNQIRLQKEEPPTWGNLKKQVEQEVGVSFSNVVLRFGFPPQNVERATDDSTLLEKVGISDGEALTLERAAEMVQPRASSQQVSQGAWKPSEHKTFTSLPSPEMLSSVDRFVIPSDNSCLFNCIVKTVDPSKTPAKLREIATQVIRADPEKYSEVVLGKPVDEYCAWLQRPESWGGFIELAIFSEYFGVCFAVFDVESCRIDYYGEESKAMVLFLYDGIHYDCFVGREKESGREAAVFSRDPMDDVSIAKALMITQDLHERKQFTNTAGMSLRCLVCQIPLKGEKEAVGHARETGHSNFSQC</sequence>
<keyword evidence="7 9" id="KW-0788">Thiol protease</keyword>
<evidence type="ECO:0000256" key="8">
    <source>
        <dbReference type="ARBA" id="ARBA00022833"/>
    </source>
</evidence>
<evidence type="ECO:0000259" key="11">
    <source>
        <dbReference type="Pfam" id="PF21403"/>
    </source>
</evidence>
<feature type="domain" description="OTU1-like C-terminal C2H2-type zinc finger" evidence="12">
    <location>
        <begin position="277"/>
        <end position="310"/>
    </location>
</feature>
<dbReference type="Gene3D" id="3.10.20.90">
    <property type="entry name" value="Phosphatidylinositol 3-kinase Catalytic Subunit, Chain A, domain 1"/>
    <property type="match status" value="1"/>
</dbReference>
<dbReference type="PhylomeDB" id="A0A0G4HAF8"/>
<organism evidence="13">
    <name type="scientific">Chromera velia CCMP2878</name>
    <dbReference type="NCBI Taxonomy" id="1169474"/>
    <lineage>
        <taxon>Eukaryota</taxon>
        <taxon>Sar</taxon>
        <taxon>Alveolata</taxon>
        <taxon>Colpodellida</taxon>
        <taxon>Chromeraceae</taxon>
        <taxon>Chromera</taxon>
    </lineage>
</organism>
<evidence type="ECO:0000256" key="1">
    <source>
        <dbReference type="ARBA" id="ARBA00000707"/>
    </source>
</evidence>
<dbReference type="PANTHER" id="PTHR13312">
    <property type="entry name" value="HIV-INDUCED PROTEIN-7-LIKE PROTEASE"/>
    <property type="match status" value="1"/>
</dbReference>
<dbReference type="CDD" id="cd22745">
    <property type="entry name" value="OTU_OTU1"/>
    <property type="match status" value="1"/>
</dbReference>
<keyword evidence="5 9" id="KW-0833">Ubl conjugation pathway</keyword>
<keyword evidence="2" id="KW-0645">Protease</keyword>
<dbReference type="InterPro" id="IPR057766">
    <property type="entry name" value="Znf-C2H2_OTU1-like_C"/>
</dbReference>
<dbReference type="InterPro" id="IPR003323">
    <property type="entry name" value="OTU_dom"/>
</dbReference>
<dbReference type="GO" id="GO:0016579">
    <property type="term" value="P:protein deubiquitination"/>
    <property type="evidence" value="ECO:0007669"/>
    <property type="project" value="TreeGrafter"/>
</dbReference>
<keyword evidence="8" id="KW-0862">Zinc</keyword>
<dbReference type="Pfam" id="PF24560">
    <property type="entry name" value="zf-C2H2_OTU1_C"/>
    <property type="match status" value="1"/>
</dbReference>
<reference evidence="13" key="1">
    <citation type="submission" date="2014-11" db="EMBL/GenBank/DDBJ databases">
        <authorList>
            <person name="Otto D Thomas"/>
            <person name="Naeem Raeece"/>
        </authorList>
    </citation>
    <scope>NUCLEOTIDE SEQUENCE</scope>
</reference>
<evidence type="ECO:0000259" key="10">
    <source>
        <dbReference type="Pfam" id="PF02338"/>
    </source>
</evidence>
<dbReference type="GO" id="GO:0004843">
    <property type="term" value="F:cysteine-type deubiquitinase activity"/>
    <property type="evidence" value="ECO:0007669"/>
    <property type="project" value="UniProtKB-UniRule"/>
</dbReference>
<comment type="catalytic activity">
    <reaction evidence="1 9">
        <text>Thiol-dependent hydrolysis of ester, thioester, amide, peptide and isopeptide bonds formed by the C-terminal Gly of ubiquitin (a 76-residue protein attached to proteins as an intracellular targeting signal).</text>
        <dbReference type="EC" id="3.4.19.12"/>
    </reaction>
</comment>
<dbReference type="InterPro" id="IPR038765">
    <property type="entry name" value="Papain-like_cys_pep_sf"/>
</dbReference>
<dbReference type="EMBL" id="CDMZ01002098">
    <property type="protein sequence ID" value="CEM40764.1"/>
    <property type="molecule type" value="Genomic_DNA"/>
</dbReference>
<keyword evidence="9" id="KW-0963">Cytoplasm</keyword>
<evidence type="ECO:0000256" key="6">
    <source>
        <dbReference type="ARBA" id="ARBA00022801"/>
    </source>
</evidence>
<evidence type="ECO:0000256" key="7">
    <source>
        <dbReference type="ARBA" id="ARBA00022807"/>
    </source>
</evidence>
<keyword evidence="3" id="KW-0479">Metal-binding</keyword>
<name>A0A0G4HAF8_9ALVE</name>
<dbReference type="GO" id="GO:0036503">
    <property type="term" value="P:ERAD pathway"/>
    <property type="evidence" value="ECO:0007669"/>
    <property type="project" value="TreeGrafter"/>
</dbReference>
<feature type="domain" description="OTU" evidence="10">
    <location>
        <begin position="123"/>
        <end position="208"/>
    </location>
</feature>
<protein>
    <recommendedName>
        <fullName evidence="9">Ubiquitin thioesterase OTU</fullName>
        <ecNumber evidence="9">3.4.19.12</ecNumber>
    </recommendedName>
</protein>
<dbReference type="EC" id="3.4.19.12" evidence="9"/>
<evidence type="ECO:0000313" key="13">
    <source>
        <dbReference type="EMBL" id="CEM40764.1"/>
    </source>
</evidence>
<gene>
    <name evidence="13" type="ORF">Cvel_25508</name>
</gene>
<dbReference type="GO" id="GO:0030968">
    <property type="term" value="P:endoplasmic reticulum unfolded protein response"/>
    <property type="evidence" value="ECO:0007669"/>
    <property type="project" value="TreeGrafter"/>
</dbReference>
<dbReference type="Gene3D" id="3.90.70.80">
    <property type="match status" value="1"/>
</dbReference>
<dbReference type="GO" id="GO:0005829">
    <property type="term" value="C:cytosol"/>
    <property type="evidence" value="ECO:0007669"/>
    <property type="project" value="TreeGrafter"/>
</dbReference>
<keyword evidence="6 9" id="KW-0378">Hydrolase</keyword>
<evidence type="ECO:0000256" key="4">
    <source>
        <dbReference type="ARBA" id="ARBA00022771"/>
    </source>
</evidence>
<evidence type="ECO:0000256" key="2">
    <source>
        <dbReference type="ARBA" id="ARBA00022670"/>
    </source>
</evidence>
<evidence type="ECO:0000259" key="12">
    <source>
        <dbReference type="Pfam" id="PF24560"/>
    </source>
</evidence>
<dbReference type="Pfam" id="PF02338">
    <property type="entry name" value="OTU"/>
    <property type="match status" value="1"/>
</dbReference>
<feature type="domain" description="OTU1 Ubl" evidence="11">
    <location>
        <begin position="1"/>
        <end position="52"/>
    </location>
</feature>
<dbReference type="GO" id="GO:0005634">
    <property type="term" value="C:nucleus"/>
    <property type="evidence" value="ECO:0007669"/>
    <property type="project" value="TreeGrafter"/>
</dbReference>
<evidence type="ECO:0000256" key="3">
    <source>
        <dbReference type="ARBA" id="ARBA00022723"/>
    </source>
</evidence>
<evidence type="ECO:0000256" key="5">
    <source>
        <dbReference type="ARBA" id="ARBA00022786"/>
    </source>
</evidence>
<comment type="subcellular location">
    <subcellularLocation>
        <location evidence="9">Cytoplasm</location>
    </subcellularLocation>
</comment>
<dbReference type="Pfam" id="PF21403">
    <property type="entry name" value="OTU1_UBXL"/>
    <property type="match status" value="1"/>
</dbReference>
<dbReference type="SUPFAM" id="SSF54001">
    <property type="entry name" value="Cysteine proteinases"/>
    <property type="match status" value="1"/>
</dbReference>
<dbReference type="InterPro" id="IPR048857">
    <property type="entry name" value="OTU1_Ubl"/>
</dbReference>
<comment type="function">
    <text evidence="9">Hydrolase that can remove conjugated ubiquitin from proteins and may therefore play an important regulatory role at the level of protein turnover by preventing degradation.</text>
</comment>
<dbReference type="AlphaFoldDB" id="A0A0G4HAF8"/>
<evidence type="ECO:0000256" key="9">
    <source>
        <dbReference type="RuleBase" id="RU367104"/>
    </source>
</evidence>
<dbReference type="PANTHER" id="PTHR13312:SF0">
    <property type="entry name" value="UBIQUITIN THIOESTERASE OTU1"/>
    <property type="match status" value="1"/>
</dbReference>
<accession>A0A0G4HAF8</accession>
<dbReference type="VEuPathDB" id="CryptoDB:Cvel_25508"/>
<proteinExistence type="predicted"/>